<evidence type="ECO:0000256" key="5">
    <source>
        <dbReference type="SAM" id="Coils"/>
    </source>
</evidence>
<evidence type="ECO:0000256" key="3">
    <source>
        <dbReference type="ARBA" id="ARBA00022833"/>
    </source>
</evidence>
<name>A0A1I0AST1_9BACI</name>
<reference evidence="8 9" key="1">
    <citation type="submission" date="2016-10" db="EMBL/GenBank/DDBJ databases">
        <authorList>
            <person name="de Groot N.N."/>
        </authorList>
    </citation>
    <scope>NUCLEOTIDE SEQUENCE [LARGE SCALE GENOMIC DNA]</scope>
    <source>
        <strain evidence="8 9">IBRC-M 10780</strain>
    </source>
</reference>
<dbReference type="AlphaFoldDB" id="A0A1I0AST1"/>
<keyword evidence="9" id="KW-1185">Reference proteome</keyword>
<dbReference type="Proteomes" id="UP000198618">
    <property type="component" value="Unassembled WGS sequence"/>
</dbReference>
<accession>A0A1I0AST1</accession>
<feature type="zinc finger region" description="dksA C4-type" evidence="4">
    <location>
        <begin position="92"/>
        <end position="116"/>
    </location>
</feature>
<dbReference type="EMBL" id="FOHE01000004">
    <property type="protein sequence ID" value="SES97449.1"/>
    <property type="molecule type" value="Genomic_DNA"/>
</dbReference>
<evidence type="ECO:0000256" key="4">
    <source>
        <dbReference type="PROSITE-ProRule" id="PRU00510"/>
    </source>
</evidence>
<evidence type="ECO:0000256" key="6">
    <source>
        <dbReference type="SAM" id="MobiDB-lite"/>
    </source>
</evidence>
<dbReference type="NCBIfam" id="TIGR02890">
    <property type="entry name" value="bacill_yteA"/>
    <property type="match status" value="1"/>
</dbReference>
<evidence type="ECO:0000256" key="2">
    <source>
        <dbReference type="ARBA" id="ARBA00022771"/>
    </source>
</evidence>
<dbReference type="PROSITE" id="PS51128">
    <property type="entry name" value="ZF_DKSA_2"/>
    <property type="match status" value="1"/>
</dbReference>
<proteinExistence type="predicted"/>
<dbReference type="Gene3D" id="1.20.120.910">
    <property type="entry name" value="DksA, coiled-coil domain"/>
    <property type="match status" value="1"/>
</dbReference>
<evidence type="ECO:0000313" key="9">
    <source>
        <dbReference type="Proteomes" id="UP000198618"/>
    </source>
</evidence>
<keyword evidence="5" id="KW-0175">Coiled coil</keyword>
<dbReference type="RefSeq" id="WP_090867760.1">
    <property type="nucleotide sequence ID" value="NZ_FOHE01000004.1"/>
</dbReference>
<keyword evidence="1" id="KW-0479">Metal-binding</keyword>
<evidence type="ECO:0000259" key="7">
    <source>
        <dbReference type="Pfam" id="PF01258"/>
    </source>
</evidence>
<dbReference type="OrthoDB" id="9811543at2"/>
<evidence type="ECO:0000313" key="8">
    <source>
        <dbReference type="EMBL" id="SES97449.1"/>
    </source>
</evidence>
<organism evidence="8 9">
    <name type="scientific">Oceanobacillus limi</name>
    <dbReference type="NCBI Taxonomy" id="930131"/>
    <lineage>
        <taxon>Bacteria</taxon>
        <taxon>Bacillati</taxon>
        <taxon>Bacillota</taxon>
        <taxon>Bacilli</taxon>
        <taxon>Bacillales</taxon>
        <taxon>Bacillaceae</taxon>
        <taxon>Oceanobacillus</taxon>
    </lineage>
</organism>
<dbReference type="GO" id="GO:0008270">
    <property type="term" value="F:zinc ion binding"/>
    <property type="evidence" value="ECO:0007669"/>
    <property type="project" value="UniProtKB-KW"/>
</dbReference>
<protein>
    <submittedName>
        <fullName evidence="8">Transcriptional regulator, TraR/DksA family</fullName>
    </submittedName>
</protein>
<evidence type="ECO:0000256" key="1">
    <source>
        <dbReference type="ARBA" id="ARBA00022723"/>
    </source>
</evidence>
<dbReference type="InterPro" id="IPR000962">
    <property type="entry name" value="Znf_DskA_TraR"/>
</dbReference>
<keyword evidence="3" id="KW-0862">Zinc</keyword>
<keyword evidence="2" id="KW-0863">Zinc-finger</keyword>
<feature type="domain" description="Zinc finger DksA/TraR C4-type" evidence="7">
    <location>
        <begin position="87"/>
        <end position="115"/>
    </location>
</feature>
<sequence length="225" mass="25684">MITRDQLNQCKEALLARQNELISHVQDHFGNELELVKESMSELSNYDNHPADLGTELYEREKDVALNEHAEQELEEINEALHAIEQGTYGICSKCGADIPIERLEAVPTTDRCVEHANNVTFESSRPVEERVFSPNINPDEVTDENQVNYDAEDAYQEVSNYGTSETASDFYGDQDQYNEMYPNSDEIVSSVEDIEDFIAADERGKFTGVTPNHNKYEEEYDQNE</sequence>
<dbReference type="PANTHER" id="PTHR33823:SF4">
    <property type="entry name" value="GENERAL STRESS PROTEIN 16O"/>
    <property type="match status" value="1"/>
</dbReference>
<dbReference type="STRING" id="930131.SAMN05216389_10424"/>
<feature type="coiled-coil region" evidence="5">
    <location>
        <begin position="60"/>
        <end position="87"/>
    </location>
</feature>
<dbReference type="PANTHER" id="PTHR33823">
    <property type="entry name" value="RNA POLYMERASE-BINDING TRANSCRIPTION FACTOR DKSA-RELATED"/>
    <property type="match status" value="1"/>
</dbReference>
<dbReference type="InterPro" id="IPR014240">
    <property type="entry name" value="YteA"/>
</dbReference>
<feature type="region of interest" description="Disordered" evidence="6">
    <location>
        <begin position="206"/>
        <end position="225"/>
    </location>
</feature>
<dbReference type="InterPro" id="IPR037187">
    <property type="entry name" value="DnaK_N"/>
</dbReference>
<dbReference type="SUPFAM" id="SSF109635">
    <property type="entry name" value="DnaK suppressor protein DksA, alpha-hairpin domain"/>
    <property type="match status" value="1"/>
</dbReference>
<dbReference type="Pfam" id="PF01258">
    <property type="entry name" value="zf-dskA_traR"/>
    <property type="match status" value="1"/>
</dbReference>
<gene>
    <name evidence="8" type="ORF">SAMN05216389_10424</name>
</gene>
<dbReference type="SUPFAM" id="SSF57716">
    <property type="entry name" value="Glucocorticoid receptor-like (DNA-binding domain)"/>
    <property type="match status" value="1"/>
</dbReference>